<dbReference type="OrthoDB" id="10064100at2759"/>
<dbReference type="GO" id="GO:0061630">
    <property type="term" value="F:ubiquitin protein ligase activity"/>
    <property type="evidence" value="ECO:0007669"/>
    <property type="project" value="UniProtKB-UniRule"/>
</dbReference>
<dbReference type="SUPFAM" id="SSF48371">
    <property type="entry name" value="ARM repeat"/>
    <property type="match status" value="1"/>
</dbReference>
<reference evidence="7" key="2">
    <citation type="journal article" date="2023" name="Plants (Basel)">
        <title>Annotation of the Turnera subulata (Passifloraceae) Draft Genome Reveals the S-Locus Evolved after the Divergence of Turneroideae from Passifloroideae in a Stepwise Manner.</title>
        <authorList>
            <person name="Henning P.M."/>
            <person name="Roalson E.H."/>
            <person name="Mir W."/>
            <person name="McCubbin A.G."/>
            <person name="Shore J.S."/>
        </authorList>
    </citation>
    <scope>NUCLEOTIDE SEQUENCE</scope>
    <source>
        <strain evidence="7">F60SS</strain>
    </source>
</reference>
<evidence type="ECO:0000259" key="6">
    <source>
        <dbReference type="PROSITE" id="PS51698"/>
    </source>
</evidence>
<evidence type="ECO:0000256" key="5">
    <source>
        <dbReference type="RuleBase" id="RU369093"/>
    </source>
</evidence>
<dbReference type="InterPro" id="IPR016024">
    <property type="entry name" value="ARM-type_fold"/>
</dbReference>
<feature type="domain" description="U-box" evidence="6">
    <location>
        <begin position="5"/>
        <end position="80"/>
    </location>
</feature>
<dbReference type="SMART" id="SM00504">
    <property type="entry name" value="Ubox"/>
    <property type="match status" value="1"/>
</dbReference>
<dbReference type="InterPro" id="IPR045185">
    <property type="entry name" value="PUB22/23/24-like"/>
</dbReference>
<dbReference type="EC" id="2.3.2.27" evidence="5"/>
<dbReference type="PROSITE" id="PS51698">
    <property type="entry name" value="U_BOX"/>
    <property type="match status" value="1"/>
</dbReference>
<dbReference type="CDD" id="cd16664">
    <property type="entry name" value="RING-Ubox_PUB"/>
    <property type="match status" value="1"/>
</dbReference>
<dbReference type="Pfam" id="PF04564">
    <property type="entry name" value="U-box"/>
    <property type="match status" value="1"/>
</dbReference>
<dbReference type="PANTHER" id="PTHR22849:SF164">
    <property type="entry name" value="U-BOX DOMAIN-CONTAINING PROTEIN"/>
    <property type="match status" value="1"/>
</dbReference>
<evidence type="ECO:0000256" key="1">
    <source>
        <dbReference type="ARBA" id="ARBA00000900"/>
    </source>
</evidence>
<accession>A0A9Q0FYN6</accession>
<keyword evidence="8" id="KW-1185">Reference proteome</keyword>
<dbReference type="Gene3D" id="1.25.10.10">
    <property type="entry name" value="Leucine-rich Repeat Variant"/>
    <property type="match status" value="1"/>
</dbReference>
<organism evidence="7 8">
    <name type="scientific">Turnera subulata</name>
    <dbReference type="NCBI Taxonomy" id="218843"/>
    <lineage>
        <taxon>Eukaryota</taxon>
        <taxon>Viridiplantae</taxon>
        <taxon>Streptophyta</taxon>
        <taxon>Embryophyta</taxon>
        <taxon>Tracheophyta</taxon>
        <taxon>Spermatophyta</taxon>
        <taxon>Magnoliopsida</taxon>
        <taxon>eudicotyledons</taxon>
        <taxon>Gunneridae</taxon>
        <taxon>Pentapetalae</taxon>
        <taxon>rosids</taxon>
        <taxon>fabids</taxon>
        <taxon>Malpighiales</taxon>
        <taxon>Passifloraceae</taxon>
        <taxon>Turnera</taxon>
    </lineage>
</organism>
<dbReference type="InterPro" id="IPR003613">
    <property type="entry name" value="Ubox_domain"/>
</dbReference>
<dbReference type="AlphaFoldDB" id="A0A9Q0FYN6"/>
<keyword evidence="4 5" id="KW-0833">Ubl conjugation pathway</keyword>
<name>A0A9Q0FYN6_9ROSI</name>
<evidence type="ECO:0000256" key="4">
    <source>
        <dbReference type="ARBA" id="ARBA00022786"/>
    </source>
</evidence>
<evidence type="ECO:0000256" key="3">
    <source>
        <dbReference type="ARBA" id="ARBA00022679"/>
    </source>
</evidence>
<reference evidence="7" key="1">
    <citation type="submission" date="2022-02" db="EMBL/GenBank/DDBJ databases">
        <authorList>
            <person name="Henning P.M."/>
            <person name="McCubbin A.G."/>
            <person name="Shore J.S."/>
        </authorList>
    </citation>
    <scope>NUCLEOTIDE SEQUENCE</scope>
    <source>
        <strain evidence="7">F60SS</strain>
        <tissue evidence="7">Leaves</tissue>
    </source>
</reference>
<dbReference type="EMBL" id="JAKUCV010003393">
    <property type="protein sequence ID" value="KAJ4839120.1"/>
    <property type="molecule type" value="Genomic_DNA"/>
</dbReference>
<comment type="pathway">
    <text evidence="2 5">Protein modification; protein ubiquitination.</text>
</comment>
<dbReference type="InterPro" id="IPR045210">
    <property type="entry name" value="RING-Ubox_PUB"/>
</dbReference>
<dbReference type="GO" id="GO:0016567">
    <property type="term" value="P:protein ubiquitination"/>
    <property type="evidence" value="ECO:0007669"/>
    <property type="project" value="UniProtKB-UniRule"/>
</dbReference>
<comment type="function">
    <text evidence="5">Functions as an E3 ubiquitin ligase.</text>
</comment>
<dbReference type="Gene3D" id="3.30.40.10">
    <property type="entry name" value="Zinc/RING finger domain, C3HC4 (zinc finger)"/>
    <property type="match status" value="1"/>
</dbReference>
<comment type="catalytic activity">
    <reaction evidence="1 5">
        <text>S-ubiquitinyl-[E2 ubiquitin-conjugating enzyme]-L-cysteine + [acceptor protein]-L-lysine = [E2 ubiquitin-conjugating enzyme]-L-cysteine + N(6)-ubiquitinyl-[acceptor protein]-L-lysine.</text>
        <dbReference type="EC" id="2.3.2.27"/>
    </reaction>
</comment>
<dbReference type="SUPFAM" id="SSF57850">
    <property type="entry name" value="RING/U-box"/>
    <property type="match status" value="1"/>
</dbReference>
<dbReference type="InterPro" id="IPR058678">
    <property type="entry name" value="ARM_PUB"/>
</dbReference>
<comment type="caution">
    <text evidence="7">The sequence shown here is derived from an EMBL/GenBank/DDBJ whole genome shotgun (WGS) entry which is preliminary data.</text>
</comment>
<proteinExistence type="predicted"/>
<dbReference type="Pfam" id="PF25598">
    <property type="entry name" value="ARM_PUB"/>
    <property type="match status" value="1"/>
</dbReference>
<dbReference type="Proteomes" id="UP001141552">
    <property type="component" value="Unassembled WGS sequence"/>
</dbReference>
<dbReference type="PANTHER" id="PTHR22849">
    <property type="entry name" value="WDSAM1 PROTEIN"/>
    <property type="match status" value="1"/>
</dbReference>
<gene>
    <name evidence="7" type="ORF">Tsubulata_014931</name>
</gene>
<dbReference type="InterPro" id="IPR011989">
    <property type="entry name" value="ARM-like"/>
</dbReference>
<evidence type="ECO:0000313" key="8">
    <source>
        <dbReference type="Proteomes" id="UP001141552"/>
    </source>
</evidence>
<sequence>MEDTNIPSYFICPISLEIMKDPVTICTGMTFDRESIQKWMFTYNKTVCPITKQDLTSFTITPNSNLLRLIQSWHLQNTSPSSSSKSAEDDEKCLQDTLAGILEEIKQPQVKVRSLRKMKSLIQENYDTTTGRNYPLGDDNLFPLVASLLNLPSTSAVSISGDDHETLTTIVSTLCLLKPSDETLKKVSENGDGFLIRSLCSIMVQYTSNLQVRIQAVTLLKSIFKVVDDAYKEGIEAEFFESITDILKDQNTKHGSMAALSILREVLPCGKNKELAIKGGSVPVLVELLAESSENRVCEMMLAVLEKLCRKAEGREAFLAHPMGIAAVLSKILRVSHVGNDKAISLFTWVFKSCKSGCVAQEFIEMGGVAKIRLVTEGGCSAKTRDKAKEILGFHLKTWNSSPCFPSSLRANYIVSSP</sequence>
<evidence type="ECO:0000256" key="2">
    <source>
        <dbReference type="ARBA" id="ARBA00004906"/>
    </source>
</evidence>
<evidence type="ECO:0000313" key="7">
    <source>
        <dbReference type="EMBL" id="KAJ4839120.1"/>
    </source>
</evidence>
<keyword evidence="3 5" id="KW-0808">Transferase</keyword>
<protein>
    <recommendedName>
        <fullName evidence="5 6">U-box domain-containing protein</fullName>
        <ecNumber evidence="5">2.3.2.27</ecNumber>
    </recommendedName>
    <alternativeName>
        <fullName evidence="5">RING-type E3 ubiquitin transferase PUB</fullName>
    </alternativeName>
</protein>
<dbReference type="InterPro" id="IPR013083">
    <property type="entry name" value="Znf_RING/FYVE/PHD"/>
</dbReference>